<comment type="caution">
    <text evidence="2">The sequence shown here is derived from an EMBL/GenBank/DDBJ whole genome shotgun (WGS) entry which is preliminary data.</text>
</comment>
<gene>
    <name evidence="2" type="ORF">CLV43_101992</name>
</gene>
<dbReference type="EMBL" id="PVTF01000001">
    <property type="protein sequence ID" value="PRY46712.1"/>
    <property type="molecule type" value="Genomic_DNA"/>
</dbReference>
<dbReference type="InterPro" id="IPR024705">
    <property type="entry name" value="Ssp411"/>
</dbReference>
<protein>
    <recommendedName>
        <fullName evidence="1">Spermatogenesis-associated protein 20-like TRX domain-containing protein</fullName>
    </recommendedName>
</protein>
<dbReference type="PANTHER" id="PTHR42899:SF1">
    <property type="entry name" value="SPERMATOGENESIS-ASSOCIATED PROTEIN 20"/>
    <property type="match status" value="1"/>
</dbReference>
<dbReference type="CDD" id="cd02955">
    <property type="entry name" value="SSP411"/>
    <property type="match status" value="1"/>
</dbReference>
<feature type="domain" description="Spermatogenesis-associated protein 20-like TRX" evidence="1">
    <location>
        <begin position="61"/>
        <end position="222"/>
    </location>
</feature>
<dbReference type="GO" id="GO:0005975">
    <property type="term" value="P:carbohydrate metabolic process"/>
    <property type="evidence" value="ECO:0007669"/>
    <property type="project" value="InterPro"/>
</dbReference>
<dbReference type="SUPFAM" id="SSF48208">
    <property type="entry name" value="Six-hairpin glycosidases"/>
    <property type="match status" value="1"/>
</dbReference>
<dbReference type="AlphaFoldDB" id="A0A2T0TLW8"/>
<dbReference type="PIRSF" id="PIRSF006402">
    <property type="entry name" value="UCP006402_thioredoxin"/>
    <property type="match status" value="1"/>
</dbReference>
<dbReference type="PANTHER" id="PTHR42899">
    <property type="entry name" value="SPERMATOGENESIS-ASSOCIATED PROTEIN 20"/>
    <property type="match status" value="1"/>
</dbReference>
<dbReference type="SUPFAM" id="SSF52833">
    <property type="entry name" value="Thioredoxin-like"/>
    <property type="match status" value="1"/>
</dbReference>
<evidence type="ECO:0000313" key="3">
    <source>
        <dbReference type="Proteomes" id="UP000239494"/>
    </source>
</evidence>
<dbReference type="Pfam" id="PF03190">
    <property type="entry name" value="Thioredox_DsbH"/>
    <property type="match status" value="1"/>
</dbReference>
<dbReference type="Proteomes" id="UP000239494">
    <property type="component" value="Unassembled WGS sequence"/>
</dbReference>
<proteinExistence type="predicted"/>
<sequence>MMYRLSVPTTTIPSAIPIPVHCSSDRGAYCSTLVRAGNCAATAAPPSGATRPSRITVDAMTNRLASSTSPYLLQHADNPVHWWPWSEEAFEEARRRDVPVLLSIGYAACHWCHVMAHESFEDEATAAYLNEHFVNVKVDREERPDVDAVYMEVTQALTGHGGWPMTCFLTPAAEPFYAGTYYPPQPRPGMPSFGQVLESIAAAWADQRDELLESAAAVVAELSQRGAPLQPSTVDEEALSGAVVSLLGEYDRKRGGFGNAPKFPPAMVVEFLVRHGERTGSVQALSMARATCDAMAAGGIYDQLAGGFARYSVDASWVVPHFEKMLYDNGLLLRAYTHLSRRDDNPRYREVVRDTAEFLLRDLGTPQGAFASSLDADTDGEEGLTYVWTPAQLVEVLGREDGEWAAELFAVTAEGTFEHGTSTLRLPAPATDRDRWDRVREALLKARDLRPRPGRDDKVVTAWNGLAISALAEAGALFSEQRWVDAAVRAATLLLDVHLSDGRLLRTSRDGVAGTAAGVLEDYGCLADGLLVLHQVTGATRWLDAACGLLDTALARFPVLGAEGAFFDTADDAETLVRRPSDPTDNASPSGASSLASALLTASALGPDRAALYRTAAEHAVARTGLLAARAPRFAGHWLSVAEALHAGPVQVALVGDAPELVAAARAGVHGGGVVVAGAPDSAPLLAERPLVDGAPAAYVCRGYVCDRPVTSPEELAAALRPQRT</sequence>
<keyword evidence="3" id="KW-1185">Reference proteome</keyword>
<accession>A0A2T0TLW8</accession>
<dbReference type="Gene3D" id="3.40.30.10">
    <property type="entry name" value="Glutaredoxin"/>
    <property type="match status" value="1"/>
</dbReference>
<dbReference type="InterPro" id="IPR036249">
    <property type="entry name" value="Thioredoxin-like_sf"/>
</dbReference>
<dbReference type="InterPro" id="IPR008928">
    <property type="entry name" value="6-hairpin_glycosidase_sf"/>
</dbReference>
<evidence type="ECO:0000259" key="1">
    <source>
        <dbReference type="Pfam" id="PF03190"/>
    </source>
</evidence>
<organism evidence="2 3">
    <name type="scientific">Umezawaea tangerina</name>
    <dbReference type="NCBI Taxonomy" id="84725"/>
    <lineage>
        <taxon>Bacteria</taxon>
        <taxon>Bacillati</taxon>
        <taxon>Actinomycetota</taxon>
        <taxon>Actinomycetes</taxon>
        <taxon>Pseudonocardiales</taxon>
        <taxon>Pseudonocardiaceae</taxon>
        <taxon>Umezawaea</taxon>
    </lineage>
</organism>
<name>A0A2T0TLW8_9PSEU</name>
<dbReference type="InterPro" id="IPR004879">
    <property type="entry name" value="Ssp411-like_TRX"/>
</dbReference>
<reference evidence="2 3" key="1">
    <citation type="submission" date="2018-03" db="EMBL/GenBank/DDBJ databases">
        <title>Genomic Encyclopedia of Archaeal and Bacterial Type Strains, Phase II (KMG-II): from individual species to whole genera.</title>
        <authorList>
            <person name="Goeker M."/>
        </authorList>
    </citation>
    <scope>NUCLEOTIDE SEQUENCE [LARGE SCALE GENOMIC DNA]</scope>
    <source>
        <strain evidence="2 3">DSM 44720</strain>
    </source>
</reference>
<evidence type="ECO:0000313" key="2">
    <source>
        <dbReference type="EMBL" id="PRY46712.1"/>
    </source>
</evidence>